<feature type="non-terminal residue" evidence="2">
    <location>
        <position position="1"/>
    </location>
</feature>
<accession>B7QFB0</accession>
<feature type="non-terminal residue" evidence="2">
    <location>
        <position position="61"/>
    </location>
</feature>
<proteinExistence type="predicted"/>
<dbReference type="EMBL" id="DS924759">
    <property type="protein sequence ID" value="EEC17532.1"/>
    <property type="molecule type" value="Genomic_DNA"/>
</dbReference>
<feature type="region of interest" description="Disordered" evidence="1">
    <location>
        <begin position="1"/>
        <end position="61"/>
    </location>
</feature>
<reference evidence="2" key="1">
    <citation type="submission" date="2008-03" db="EMBL/GenBank/DDBJ databases">
        <title>Annotation of Ixodes scapularis.</title>
        <authorList>
            <consortium name="Ixodes scapularis Genome Project Consortium"/>
            <person name="Caler E."/>
            <person name="Hannick L.I."/>
            <person name="Bidwell S."/>
            <person name="Joardar V."/>
            <person name="Thiagarajan M."/>
            <person name="Amedeo P."/>
            <person name="Galinsky K.J."/>
            <person name="Schobel S."/>
            <person name="Inman J."/>
            <person name="Hostetler J."/>
            <person name="Miller J."/>
            <person name="Hammond M."/>
            <person name="Megy K."/>
            <person name="Lawson D."/>
            <person name="Kodira C."/>
            <person name="Sutton G."/>
            <person name="Meyer J."/>
            <person name="Hill C.A."/>
            <person name="Birren B."/>
            <person name="Nene V."/>
            <person name="Collins F."/>
            <person name="Alarcon-Chaidez F."/>
            <person name="Wikel S."/>
            <person name="Strausberg R."/>
        </authorList>
    </citation>
    <scope>NUCLEOTIDE SEQUENCE [LARGE SCALE GENOMIC DNA]</scope>
    <source>
        <strain evidence="2">Wikel colony</strain>
    </source>
</reference>
<evidence type="ECO:0000256" key="1">
    <source>
        <dbReference type="SAM" id="MobiDB-lite"/>
    </source>
</evidence>
<organism>
    <name type="scientific">Ixodes scapularis</name>
    <name type="common">Black-legged tick</name>
    <name type="synonym">Deer tick</name>
    <dbReference type="NCBI Taxonomy" id="6945"/>
    <lineage>
        <taxon>Eukaryota</taxon>
        <taxon>Metazoa</taxon>
        <taxon>Ecdysozoa</taxon>
        <taxon>Arthropoda</taxon>
        <taxon>Chelicerata</taxon>
        <taxon>Arachnida</taxon>
        <taxon>Acari</taxon>
        <taxon>Parasitiformes</taxon>
        <taxon>Ixodida</taxon>
        <taxon>Ixodoidea</taxon>
        <taxon>Ixodidae</taxon>
        <taxon>Ixodinae</taxon>
        <taxon>Ixodes</taxon>
    </lineage>
</organism>
<dbReference type="AlphaFoldDB" id="B7QFB0"/>
<name>B7QFB0_IXOSC</name>
<dbReference type="PaxDb" id="6945-B7QFB0"/>
<feature type="compositionally biased region" description="Low complexity" evidence="1">
    <location>
        <begin position="13"/>
        <end position="35"/>
    </location>
</feature>
<protein>
    <submittedName>
        <fullName evidence="2">Uncharacterized protein</fullName>
    </submittedName>
</protein>
<sequence>EAPRMEGPGPLQPSSSASPAATSCWPSRPAARAARQSVRLSLRPRCSAHPSQRVPSSMPPV</sequence>
<dbReference type="HOGENOM" id="CLU_2948571_0_0_1"/>
<gene>
    <name evidence="2" type="ORF">IscW_ISCW012856</name>
</gene>
<evidence type="ECO:0000313" key="2">
    <source>
        <dbReference type="EMBL" id="EEC17532.1"/>
    </source>
</evidence>